<dbReference type="HOGENOM" id="CLU_485647_0_0_5"/>
<dbReference type="AlphaFoldDB" id="I3TLF6"/>
<dbReference type="Proteomes" id="UP000005258">
    <property type="component" value="Chromosome"/>
</dbReference>
<dbReference type="InterPro" id="IPR011330">
    <property type="entry name" value="Glyco_hydro/deAcase_b/a-brl"/>
</dbReference>
<dbReference type="PANTHER" id="PTHR30105:SF2">
    <property type="entry name" value="DIVERGENT POLYSACCHARIDE DEACETYLASE SUPERFAMILY"/>
    <property type="match status" value="1"/>
</dbReference>
<dbReference type="STRING" id="1110502.TMO_1755"/>
<accession>I3TLF6</accession>
<evidence type="ECO:0000313" key="3">
    <source>
        <dbReference type="EMBL" id="AFK53594.1"/>
    </source>
</evidence>
<keyword evidence="2" id="KW-1133">Transmembrane helix</keyword>
<organism evidence="3 4">
    <name type="scientific">Tistrella mobilis (strain KA081020-065)</name>
    <dbReference type="NCBI Taxonomy" id="1110502"/>
    <lineage>
        <taxon>Bacteria</taxon>
        <taxon>Pseudomonadati</taxon>
        <taxon>Pseudomonadota</taxon>
        <taxon>Alphaproteobacteria</taxon>
        <taxon>Geminicoccales</taxon>
        <taxon>Geminicoccaceae</taxon>
        <taxon>Tistrella</taxon>
    </lineage>
</organism>
<keyword evidence="2" id="KW-0472">Membrane</keyword>
<evidence type="ECO:0000256" key="1">
    <source>
        <dbReference type="SAM" id="MobiDB-lite"/>
    </source>
</evidence>
<feature type="compositionally biased region" description="Low complexity" evidence="1">
    <location>
        <begin position="249"/>
        <end position="269"/>
    </location>
</feature>
<reference evidence="3 4" key="1">
    <citation type="journal article" date="2012" name="J. Am. Chem. Soc.">
        <title>Bacterial biosynthesis and maturation of the didemnin anti-cancer agents.</title>
        <authorList>
            <person name="Xu Y."/>
            <person name="Kersten R.D."/>
            <person name="Nam S.J."/>
            <person name="Lu L."/>
            <person name="Al-Suwailem A.M."/>
            <person name="Zheng H."/>
            <person name="Fenical W."/>
            <person name="Dorrestein P.C."/>
            <person name="Moore B.S."/>
            <person name="Qian P.Y."/>
        </authorList>
    </citation>
    <scope>NUCLEOTIDE SEQUENCE [LARGE SCALE GENOMIC DNA]</scope>
    <source>
        <strain evidence="3 4">KA081020-065</strain>
    </source>
</reference>
<dbReference type="EMBL" id="CP003236">
    <property type="protein sequence ID" value="AFK53594.1"/>
    <property type="molecule type" value="Genomic_DNA"/>
</dbReference>
<feature type="compositionally biased region" description="Basic and acidic residues" evidence="1">
    <location>
        <begin position="1"/>
        <end position="13"/>
    </location>
</feature>
<feature type="region of interest" description="Disordered" evidence="1">
    <location>
        <begin position="185"/>
        <end position="269"/>
    </location>
</feature>
<dbReference type="PANTHER" id="PTHR30105">
    <property type="entry name" value="UNCHARACTERIZED YIBQ-RELATED"/>
    <property type="match status" value="1"/>
</dbReference>
<dbReference type="RefSeq" id="WP_014745272.1">
    <property type="nucleotide sequence ID" value="NC_017956.1"/>
</dbReference>
<dbReference type="GO" id="GO:0005975">
    <property type="term" value="P:carbohydrate metabolic process"/>
    <property type="evidence" value="ECO:0007669"/>
    <property type="project" value="InterPro"/>
</dbReference>
<sequence length="561" mass="56244">MSKGEDGRRDGGAGRKGGGSRKGSDETGTAGRKPAAGSRPRSSATGASKAGASKASASKASASKASASKAAGAKAGAAKGATFRAAGAKPGTAAGKPASKAASRKPASGGTPRSLRGPVGASGAEGPGFLARFGSALLARRRFLGYGLVGIALLVVAGAVIGSLIKPARYEQVARPTLPAGAAVTEPARPQAPEAPAAAPEAPRKEWTPDLAGSGDTITGADASRESQPQAAATTPPAPAAKPDPQPAAPKAAPAKPAEAPAAVATAEPAPQQLAAIQPPVPDAIRPPADGKPAWQRYAMPAPVASKGPRVAIVIDDMGVNKPQTAAAIGLPSPITFAFLPYAQDVAGQAAKARAAGHELIVHMPMQPQGPADPGPGALNPALPVAENVKRLKHNLEAFGAYVGINNHMGSRATEDTPLMAAVMAELKARGLLFLDSRTTAKSVGSKAAISAGIPNVQRDVFLDHEIDERKIAAQLDRLEAIARRHGAAIAIGHPHPETLKVLNRWLPAAQARGIVFVPLTALVAVPGASEPAGPRTASDEAAPARAEEGPVFADGPAVKE</sequence>
<dbReference type="SUPFAM" id="SSF88713">
    <property type="entry name" value="Glycoside hydrolase/deacetylase"/>
    <property type="match status" value="1"/>
</dbReference>
<dbReference type="InterPro" id="IPR006837">
    <property type="entry name" value="Divergent_DAC"/>
</dbReference>
<evidence type="ECO:0000256" key="2">
    <source>
        <dbReference type="SAM" id="Phobius"/>
    </source>
</evidence>
<gene>
    <name evidence="3" type="ordered locus">TMO_1755</name>
</gene>
<evidence type="ECO:0000313" key="4">
    <source>
        <dbReference type="Proteomes" id="UP000005258"/>
    </source>
</evidence>
<dbReference type="KEGG" id="tmo:TMO_1755"/>
<feature type="region of interest" description="Disordered" evidence="1">
    <location>
        <begin position="1"/>
        <end position="73"/>
    </location>
</feature>
<evidence type="ECO:0008006" key="5">
    <source>
        <dbReference type="Google" id="ProtNLM"/>
    </source>
</evidence>
<dbReference type="CDD" id="cd10936">
    <property type="entry name" value="CE4_DAC2"/>
    <property type="match status" value="1"/>
</dbReference>
<keyword evidence="2" id="KW-0812">Transmembrane</keyword>
<feature type="region of interest" description="Disordered" evidence="1">
    <location>
        <begin position="85"/>
        <end position="121"/>
    </location>
</feature>
<feature type="compositionally biased region" description="Low complexity" evidence="1">
    <location>
        <begin position="42"/>
        <end position="73"/>
    </location>
</feature>
<dbReference type="Pfam" id="PF04748">
    <property type="entry name" value="Polysacc_deac_2"/>
    <property type="match status" value="1"/>
</dbReference>
<dbReference type="eggNOG" id="COG2861">
    <property type="taxonomic scope" value="Bacteria"/>
</dbReference>
<feature type="compositionally biased region" description="Low complexity" evidence="1">
    <location>
        <begin position="85"/>
        <end position="110"/>
    </location>
</feature>
<feature type="compositionally biased region" description="Pro residues" evidence="1">
    <location>
        <begin position="236"/>
        <end position="248"/>
    </location>
</feature>
<feature type="transmembrane region" description="Helical" evidence="2">
    <location>
        <begin position="143"/>
        <end position="165"/>
    </location>
</feature>
<protein>
    <recommendedName>
        <fullName evidence="5">Divergent polysaccharide deacetylase family protein</fullName>
    </recommendedName>
</protein>
<name>I3TLF6_TISMK</name>
<dbReference type="Gene3D" id="3.20.20.370">
    <property type="entry name" value="Glycoside hydrolase/deacetylase"/>
    <property type="match status" value="1"/>
</dbReference>
<feature type="region of interest" description="Disordered" evidence="1">
    <location>
        <begin position="529"/>
        <end position="561"/>
    </location>
</feature>
<feature type="compositionally biased region" description="Low complexity" evidence="1">
    <location>
        <begin position="186"/>
        <end position="201"/>
    </location>
</feature>
<keyword evidence="4" id="KW-1185">Reference proteome</keyword>
<proteinExistence type="predicted"/>